<name>A0ABR7Q670_9FLAO</name>
<organism evidence="6 7">
    <name type="scientific">Kordia aestuariivivens</name>
    <dbReference type="NCBI Taxonomy" id="2759037"/>
    <lineage>
        <taxon>Bacteria</taxon>
        <taxon>Pseudomonadati</taxon>
        <taxon>Bacteroidota</taxon>
        <taxon>Flavobacteriia</taxon>
        <taxon>Flavobacteriales</taxon>
        <taxon>Flavobacteriaceae</taxon>
        <taxon>Kordia</taxon>
    </lineage>
</organism>
<evidence type="ECO:0000256" key="3">
    <source>
        <dbReference type="ARBA" id="ARBA00023082"/>
    </source>
</evidence>
<dbReference type="SUPFAM" id="SSF88659">
    <property type="entry name" value="Sigma3 and sigma4 domains of RNA polymerase sigma factors"/>
    <property type="match status" value="1"/>
</dbReference>
<dbReference type="EMBL" id="JACGWS010000002">
    <property type="protein sequence ID" value="MBC8754060.1"/>
    <property type="molecule type" value="Genomic_DNA"/>
</dbReference>
<sequence length="180" mass="21078">MIESKILEALKNDDKSVLKSVYLKHKSAFIGFAKTYTIDNEDALDIYQDAIIALRENALKGHLDNLKSELKTYLFSIGKYMFYKRLKEKKKLHLIHSTKETNDFEELEITDIDYNFNTRQRQLQTAFTSLGMQCRTLLNLFYMRGFTLDEIVEELNYNNKDVAKSQKSRCLKSLKKIING</sequence>
<accession>A0ABR7Q670</accession>
<dbReference type="InterPro" id="IPR013324">
    <property type="entry name" value="RNA_pol_sigma_r3/r4-like"/>
</dbReference>
<keyword evidence="4" id="KW-0804">Transcription</keyword>
<evidence type="ECO:0000259" key="5">
    <source>
        <dbReference type="Pfam" id="PF04542"/>
    </source>
</evidence>
<evidence type="ECO:0000256" key="4">
    <source>
        <dbReference type="ARBA" id="ARBA00023163"/>
    </source>
</evidence>
<dbReference type="NCBIfam" id="TIGR02937">
    <property type="entry name" value="sigma70-ECF"/>
    <property type="match status" value="1"/>
</dbReference>
<protein>
    <submittedName>
        <fullName evidence="6">Sigma-70 family RNA polymerase sigma factor</fullName>
    </submittedName>
</protein>
<evidence type="ECO:0000256" key="1">
    <source>
        <dbReference type="ARBA" id="ARBA00010641"/>
    </source>
</evidence>
<keyword evidence="7" id="KW-1185">Reference proteome</keyword>
<evidence type="ECO:0000313" key="6">
    <source>
        <dbReference type="EMBL" id="MBC8754060.1"/>
    </source>
</evidence>
<dbReference type="Gene3D" id="1.10.1740.10">
    <property type="match status" value="1"/>
</dbReference>
<dbReference type="RefSeq" id="WP_187561100.1">
    <property type="nucleotide sequence ID" value="NZ_JACGWS010000002.1"/>
</dbReference>
<dbReference type="SUPFAM" id="SSF88946">
    <property type="entry name" value="Sigma2 domain of RNA polymerase sigma factors"/>
    <property type="match status" value="1"/>
</dbReference>
<dbReference type="InterPro" id="IPR036388">
    <property type="entry name" value="WH-like_DNA-bd_sf"/>
</dbReference>
<dbReference type="InterPro" id="IPR007627">
    <property type="entry name" value="RNA_pol_sigma70_r2"/>
</dbReference>
<keyword evidence="3" id="KW-0731">Sigma factor</keyword>
<keyword evidence="2" id="KW-0805">Transcription regulation</keyword>
<dbReference type="InterPro" id="IPR039425">
    <property type="entry name" value="RNA_pol_sigma-70-like"/>
</dbReference>
<comment type="caution">
    <text evidence="6">The sequence shown here is derived from an EMBL/GenBank/DDBJ whole genome shotgun (WGS) entry which is preliminary data.</text>
</comment>
<evidence type="ECO:0000313" key="7">
    <source>
        <dbReference type="Proteomes" id="UP000619238"/>
    </source>
</evidence>
<reference evidence="6 7" key="1">
    <citation type="submission" date="2020-07" db="EMBL/GenBank/DDBJ databases">
        <title>Description of Kordia aestuariivivens sp. nov., isolated from a tidal flat.</title>
        <authorList>
            <person name="Park S."/>
            <person name="Yoon J.-H."/>
        </authorList>
    </citation>
    <scope>NUCLEOTIDE SEQUENCE [LARGE SCALE GENOMIC DNA]</scope>
    <source>
        <strain evidence="6 7">YSTF-M3</strain>
    </source>
</reference>
<dbReference type="Pfam" id="PF04542">
    <property type="entry name" value="Sigma70_r2"/>
    <property type="match status" value="1"/>
</dbReference>
<feature type="domain" description="RNA polymerase sigma-70 region 2" evidence="5">
    <location>
        <begin position="22"/>
        <end position="90"/>
    </location>
</feature>
<evidence type="ECO:0000256" key="2">
    <source>
        <dbReference type="ARBA" id="ARBA00023015"/>
    </source>
</evidence>
<dbReference type="Proteomes" id="UP000619238">
    <property type="component" value="Unassembled WGS sequence"/>
</dbReference>
<dbReference type="PANTHER" id="PTHR43133:SF46">
    <property type="entry name" value="RNA POLYMERASE SIGMA-70 FACTOR ECF SUBFAMILY"/>
    <property type="match status" value="1"/>
</dbReference>
<dbReference type="PANTHER" id="PTHR43133">
    <property type="entry name" value="RNA POLYMERASE ECF-TYPE SIGMA FACTO"/>
    <property type="match status" value="1"/>
</dbReference>
<gene>
    <name evidence="6" type="ORF">H2O64_05220</name>
</gene>
<comment type="similarity">
    <text evidence="1">Belongs to the sigma-70 factor family. ECF subfamily.</text>
</comment>
<dbReference type="Gene3D" id="1.10.10.10">
    <property type="entry name" value="Winged helix-like DNA-binding domain superfamily/Winged helix DNA-binding domain"/>
    <property type="match status" value="1"/>
</dbReference>
<dbReference type="InterPro" id="IPR013325">
    <property type="entry name" value="RNA_pol_sigma_r2"/>
</dbReference>
<proteinExistence type="inferred from homology"/>
<dbReference type="InterPro" id="IPR014284">
    <property type="entry name" value="RNA_pol_sigma-70_dom"/>
</dbReference>